<evidence type="ECO:0000256" key="8">
    <source>
        <dbReference type="ARBA" id="ARBA00023242"/>
    </source>
</evidence>
<evidence type="ECO:0000256" key="3">
    <source>
        <dbReference type="ARBA" id="ARBA00022737"/>
    </source>
</evidence>
<keyword evidence="7" id="KW-0804">Transcription</keyword>
<dbReference type="AlphaFoldDB" id="A0A4Y2SYG3"/>
<sequence length="228" mass="25920">MLLHEPKKQHEGTSAALPSGSQAGPSRPDLTEHSGTETKKSPLKHSPKKSFPCGKCGKMLCSKKTYENHMLLHEHQKQPEGASAALPSDSQAGTSRPDLTEHSRTETKKSPLKHSPKKTFPCNVCGRILSSKGNYENHMVLHSKRKPFVCKECQRAFATKSYLKNHFRRHTGDRRYKCTVCGKRFFQIPHLNSHFRIHTGEKPFVCEECGRTFADQSNYCRHRRSHTK</sequence>
<dbReference type="OrthoDB" id="6432771at2759"/>
<gene>
    <name evidence="12" type="primary">ZNF81_0</name>
    <name evidence="12" type="ORF">AVEN_97824_1</name>
</gene>
<evidence type="ECO:0000256" key="9">
    <source>
        <dbReference type="PROSITE-ProRule" id="PRU00042"/>
    </source>
</evidence>
<keyword evidence="13" id="KW-1185">Reference proteome</keyword>
<proteinExistence type="predicted"/>
<dbReference type="Pfam" id="PF00096">
    <property type="entry name" value="zf-C2H2"/>
    <property type="match status" value="5"/>
</dbReference>
<evidence type="ECO:0000256" key="6">
    <source>
        <dbReference type="ARBA" id="ARBA00023015"/>
    </source>
</evidence>
<feature type="region of interest" description="Disordered" evidence="10">
    <location>
        <begin position="75"/>
        <end position="115"/>
    </location>
</feature>
<keyword evidence="3" id="KW-0677">Repeat</keyword>
<evidence type="ECO:0000256" key="7">
    <source>
        <dbReference type="ARBA" id="ARBA00023163"/>
    </source>
</evidence>
<comment type="subcellular location">
    <subcellularLocation>
        <location evidence="1">Nucleus</location>
    </subcellularLocation>
</comment>
<dbReference type="SMART" id="SM00355">
    <property type="entry name" value="ZnF_C2H2"/>
    <property type="match status" value="5"/>
</dbReference>
<evidence type="ECO:0000256" key="10">
    <source>
        <dbReference type="SAM" id="MobiDB-lite"/>
    </source>
</evidence>
<evidence type="ECO:0000313" key="12">
    <source>
        <dbReference type="EMBL" id="GBN92660.1"/>
    </source>
</evidence>
<dbReference type="GO" id="GO:0008270">
    <property type="term" value="F:zinc ion binding"/>
    <property type="evidence" value="ECO:0007669"/>
    <property type="project" value="UniProtKB-KW"/>
</dbReference>
<dbReference type="SUPFAM" id="SSF57667">
    <property type="entry name" value="beta-beta-alpha zinc fingers"/>
    <property type="match status" value="2"/>
</dbReference>
<evidence type="ECO:0000256" key="5">
    <source>
        <dbReference type="ARBA" id="ARBA00022833"/>
    </source>
</evidence>
<keyword evidence="5" id="KW-0862">Zinc</keyword>
<dbReference type="PANTHER" id="PTHR47772">
    <property type="entry name" value="ZINC FINGER PROTEIN 200"/>
    <property type="match status" value="1"/>
</dbReference>
<dbReference type="Gene3D" id="3.30.160.60">
    <property type="entry name" value="Classic Zinc Finger"/>
    <property type="match status" value="4"/>
</dbReference>
<feature type="domain" description="C2H2-type" evidence="11">
    <location>
        <begin position="120"/>
        <end position="147"/>
    </location>
</feature>
<feature type="domain" description="C2H2-type" evidence="11">
    <location>
        <begin position="51"/>
        <end position="78"/>
    </location>
</feature>
<evidence type="ECO:0000313" key="13">
    <source>
        <dbReference type="Proteomes" id="UP000499080"/>
    </source>
</evidence>
<keyword evidence="4 9" id="KW-0863">Zinc-finger</keyword>
<dbReference type="GO" id="GO:1990837">
    <property type="term" value="F:sequence-specific double-stranded DNA binding"/>
    <property type="evidence" value="ECO:0007669"/>
    <property type="project" value="UniProtKB-ARBA"/>
</dbReference>
<reference evidence="12 13" key="1">
    <citation type="journal article" date="2019" name="Sci. Rep.">
        <title>Orb-weaving spider Araneus ventricosus genome elucidates the spidroin gene catalogue.</title>
        <authorList>
            <person name="Kono N."/>
            <person name="Nakamura H."/>
            <person name="Ohtoshi R."/>
            <person name="Moran D.A.P."/>
            <person name="Shinohara A."/>
            <person name="Yoshida Y."/>
            <person name="Fujiwara M."/>
            <person name="Mori M."/>
            <person name="Tomita M."/>
            <person name="Arakawa K."/>
        </authorList>
    </citation>
    <scope>NUCLEOTIDE SEQUENCE [LARGE SCALE GENOMIC DNA]</scope>
</reference>
<feature type="domain" description="C2H2-type" evidence="11">
    <location>
        <begin position="148"/>
        <end position="175"/>
    </location>
</feature>
<feature type="domain" description="C2H2-type" evidence="11">
    <location>
        <begin position="204"/>
        <end position="228"/>
    </location>
</feature>
<name>A0A4Y2SYG3_ARAVE</name>
<protein>
    <submittedName>
        <fullName evidence="12">Zinc finger protein 81</fullName>
    </submittedName>
</protein>
<dbReference type="InterPro" id="IPR050636">
    <property type="entry name" value="C2H2-ZF_domain-containing"/>
</dbReference>
<dbReference type="Proteomes" id="UP000499080">
    <property type="component" value="Unassembled WGS sequence"/>
</dbReference>
<feature type="compositionally biased region" description="Basic and acidic residues" evidence="10">
    <location>
        <begin position="1"/>
        <end position="11"/>
    </location>
</feature>
<dbReference type="PANTHER" id="PTHR47772:SF4">
    <property type="entry name" value="ZFP64 ZINC FINGER PROTEIN"/>
    <property type="match status" value="1"/>
</dbReference>
<dbReference type="EMBL" id="BGPR01024516">
    <property type="protein sequence ID" value="GBN92660.1"/>
    <property type="molecule type" value="Genomic_DNA"/>
</dbReference>
<dbReference type="FunFam" id="3.30.160.60:FF:000446">
    <property type="entry name" value="Zinc finger protein"/>
    <property type="match status" value="1"/>
</dbReference>
<evidence type="ECO:0000256" key="2">
    <source>
        <dbReference type="ARBA" id="ARBA00022723"/>
    </source>
</evidence>
<evidence type="ECO:0000259" key="11">
    <source>
        <dbReference type="PROSITE" id="PS50157"/>
    </source>
</evidence>
<dbReference type="FunFam" id="3.30.160.60:FF:002343">
    <property type="entry name" value="Zinc finger protein 33A"/>
    <property type="match status" value="1"/>
</dbReference>
<keyword evidence="2" id="KW-0479">Metal-binding</keyword>
<dbReference type="InterPro" id="IPR036236">
    <property type="entry name" value="Znf_C2H2_sf"/>
</dbReference>
<evidence type="ECO:0000256" key="4">
    <source>
        <dbReference type="ARBA" id="ARBA00022771"/>
    </source>
</evidence>
<keyword evidence="6" id="KW-0805">Transcription regulation</keyword>
<feature type="compositionally biased region" description="Basic and acidic residues" evidence="10">
    <location>
        <begin position="98"/>
        <end position="109"/>
    </location>
</feature>
<evidence type="ECO:0000256" key="1">
    <source>
        <dbReference type="ARBA" id="ARBA00004123"/>
    </source>
</evidence>
<organism evidence="12 13">
    <name type="scientific">Araneus ventricosus</name>
    <name type="common">Orbweaver spider</name>
    <name type="synonym">Epeira ventricosa</name>
    <dbReference type="NCBI Taxonomy" id="182803"/>
    <lineage>
        <taxon>Eukaryota</taxon>
        <taxon>Metazoa</taxon>
        <taxon>Ecdysozoa</taxon>
        <taxon>Arthropoda</taxon>
        <taxon>Chelicerata</taxon>
        <taxon>Arachnida</taxon>
        <taxon>Araneae</taxon>
        <taxon>Araneomorphae</taxon>
        <taxon>Entelegynae</taxon>
        <taxon>Araneoidea</taxon>
        <taxon>Araneidae</taxon>
        <taxon>Araneus</taxon>
    </lineage>
</organism>
<dbReference type="PROSITE" id="PS50157">
    <property type="entry name" value="ZINC_FINGER_C2H2_2"/>
    <property type="match status" value="5"/>
</dbReference>
<dbReference type="FunFam" id="3.30.160.60:FF:000303">
    <property type="entry name" value="Zinc finger protein 41"/>
    <property type="match status" value="1"/>
</dbReference>
<feature type="region of interest" description="Disordered" evidence="10">
    <location>
        <begin position="1"/>
        <end position="52"/>
    </location>
</feature>
<feature type="compositionally biased region" description="Basic and acidic residues" evidence="10">
    <location>
        <begin position="29"/>
        <end position="40"/>
    </location>
</feature>
<accession>A0A4Y2SYG3</accession>
<dbReference type="InterPro" id="IPR013087">
    <property type="entry name" value="Znf_C2H2_type"/>
</dbReference>
<comment type="caution">
    <text evidence="12">The sequence shown here is derived from an EMBL/GenBank/DDBJ whole genome shotgun (WGS) entry which is preliminary data.</text>
</comment>
<feature type="domain" description="C2H2-type" evidence="11">
    <location>
        <begin position="176"/>
        <end position="203"/>
    </location>
</feature>
<keyword evidence="8" id="KW-0539">Nucleus</keyword>
<dbReference type="GO" id="GO:0005634">
    <property type="term" value="C:nucleus"/>
    <property type="evidence" value="ECO:0007669"/>
    <property type="project" value="UniProtKB-SubCell"/>
</dbReference>
<dbReference type="PROSITE" id="PS00028">
    <property type="entry name" value="ZINC_FINGER_C2H2_1"/>
    <property type="match status" value="5"/>
</dbReference>
<dbReference type="GO" id="GO:0006355">
    <property type="term" value="P:regulation of DNA-templated transcription"/>
    <property type="evidence" value="ECO:0007669"/>
    <property type="project" value="UniProtKB-ARBA"/>
</dbReference>